<feature type="transmembrane region" description="Helical" evidence="1">
    <location>
        <begin position="129"/>
        <end position="150"/>
    </location>
</feature>
<protein>
    <submittedName>
        <fullName evidence="2">DUF6216 family protein</fullName>
    </submittedName>
</protein>
<accession>A0ABT3VRR3</accession>
<evidence type="ECO:0000256" key="1">
    <source>
        <dbReference type="SAM" id="Phobius"/>
    </source>
</evidence>
<comment type="caution">
    <text evidence="2">The sequence shown here is derived from an EMBL/GenBank/DDBJ whole genome shotgun (WGS) entry which is preliminary data.</text>
</comment>
<name>A0ABT3VRR3_9BURK</name>
<organism evidence="2 3">
    <name type="scientific">Alcaligenes parafaecalis</name>
    <dbReference type="NCBI Taxonomy" id="171260"/>
    <lineage>
        <taxon>Bacteria</taxon>
        <taxon>Pseudomonadati</taxon>
        <taxon>Pseudomonadota</taxon>
        <taxon>Betaproteobacteria</taxon>
        <taxon>Burkholderiales</taxon>
        <taxon>Alcaligenaceae</taxon>
        <taxon>Alcaligenes</taxon>
    </lineage>
</organism>
<dbReference type="EMBL" id="JAPKNA010000006">
    <property type="protein sequence ID" value="MCX5465950.1"/>
    <property type="molecule type" value="Genomic_DNA"/>
</dbReference>
<sequence>MNLMSSVFYSFSSIANIFFFSFIIVGFLFLVFNRAYFVFFNKLWAIFHREEFYDSYLDSTRKNTLDVERFKVMFGMGRGQGIRTVRDTHQAIKWADSVAIPLRTLGRAGDWVNWPEQDVKNPGYFQRGVLCVFIALLCLFLAPASILSFGSESIVKFKESEVWAWQGEQGMRSLLAPDGKRWVFNIADCSLEARNSETPLFQNEIDYICNSVQSGAYFSSLKSGVKSQRYFGIPALIYLVSFLIFLFRAMQSCNAARRAYLVLHPCRCKK</sequence>
<keyword evidence="3" id="KW-1185">Reference proteome</keyword>
<gene>
    <name evidence="2" type="ORF">OSH09_17345</name>
</gene>
<dbReference type="Pfam" id="PF19723">
    <property type="entry name" value="DUF6216"/>
    <property type="match status" value="1"/>
</dbReference>
<evidence type="ECO:0000313" key="2">
    <source>
        <dbReference type="EMBL" id="MCX5465950.1"/>
    </source>
</evidence>
<keyword evidence="1" id="KW-0472">Membrane</keyword>
<dbReference type="Proteomes" id="UP001209916">
    <property type="component" value="Unassembled WGS sequence"/>
</dbReference>
<reference evidence="2 3" key="1">
    <citation type="submission" date="2022-11" db="EMBL/GenBank/DDBJ databases">
        <title>Biodiversity and phylogenetic relationships of bacteria.</title>
        <authorList>
            <person name="Machado R.A.R."/>
            <person name="Bhat A."/>
            <person name="Loulou A."/>
            <person name="Kallel S."/>
        </authorList>
    </citation>
    <scope>NUCLEOTIDE SEQUENCE [LARGE SCALE GENOMIC DNA]</scope>
    <source>
        <strain evidence="2 3">DSM 13975</strain>
    </source>
</reference>
<dbReference type="InterPro" id="IPR046188">
    <property type="entry name" value="DUF6216"/>
</dbReference>
<keyword evidence="1" id="KW-1133">Transmembrane helix</keyword>
<proteinExistence type="predicted"/>
<feature type="transmembrane region" description="Helical" evidence="1">
    <location>
        <begin position="230"/>
        <end position="250"/>
    </location>
</feature>
<feature type="transmembrane region" description="Helical" evidence="1">
    <location>
        <begin position="6"/>
        <end position="32"/>
    </location>
</feature>
<keyword evidence="1" id="KW-0812">Transmembrane</keyword>
<evidence type="ECO:0000313" key="3">
    <source>
        <dbReference type="Proteomes" id="UP001209916"/>
    </source>
</evidence>
<dbReference type="RefSeq" id="WP_266121694.1">
    <property type="nucleotide sequence ID" value="NZ_JAPKNA010000006.1"/>
</dbReference>